<dbReference type="RefSeq" id="WP_079476168.1">
    <property type="nucleotide sequence ID" value="NZ_BJUN01000001.1"/>
</dbReference>
<accession>A0A510Y252</accession>
<evidence type="ECO:0000256" key="2">
    <source>
        <dbReference type="SAM" id="Phobius"/>
    </source>
</evidence>
<sequence length="186" mass="20424">MAEKEKKKGSFFQWFFMLFLIPLLFAIVLSVAVMSFMGINVTQLGQDVVKSVAGSEESADDAGASGEELEAKEEEIVELQQRLEEREQELRSVEEELEELTLEAETKESGEEGEEENGGSAGSAQKIYEEMKPATAAAVLGQQETEVIVQQLYSLRPEEQAAILEEMDEELAASVVSGIEGLDLAQ</sequence>
<organism evidence="3 4">
    <name type="scientific">Marinococcus halophilus</name>
    <dbReference type="NCBI Taxonomy" id="1371"/>
    <lineage>
        <taxon>Bacteria</taxon>
        <taxon>Bacillati</taxon>
        <taxon>Bacillota</taxon>
        <taxon>Bacilli</taxon>
        <taxon>Bacillales</taxon>
        <taxon>Bacillaceae</taxon>
        <taxon>Marinococcus</taxon>
    </lineage>
</organism>
<evidence type="ECO:0000256" key="1">
    <source>
        <dbReference type="SAM" id="MobiDB-lite"/>
    </source>
</evidence>
<reference evidence="3 4" key="1">
    <citation type="submission" date="2019-07" db="EMBL/GenBank/DDBJ databases">
        <title>Whole genome shotgun sequence of Marinococcus halophilus NBRC 102359.</title>
        <authorList>
            <person name="Hosoyama A."/>
            <person name="Uohara A."/>
            <person name="Ohji S."/>
            <person name="Ichikawa N."/>
        </authorList>
    </citation>
    <scope>NUCLEOTIDE SEQUENCE [LARGE SCALE GENOMIC DNA]</scope>
    <source>
        <strain evidence="3 4">NBRC 102359</strain>
    </source>
</reference>
<evidence type="ECO:0008006" key="5">
    <source>
        <dbReference type="Google" id="ProtNLM"/>
    </source>
</evidence>
<evidence type="ECO:0000313" key="3">
    <source>
        <dbReference type="EMBL" id="GEK57396.1"/>
    </source>
</evidence>
<dbReference type="AlphaFoldDB" id="A0A510Y252"/>
<keyword evidence="2" id="KW-0812">Transmembrane</keyword>
<name>A0A510Y252_MARHA</name>
<dbReference type="OrthoDB" id="1724615at2"/>
<feature type="region of interest" description="Disordered" evidence="1">
    <location>
        <begin position="87"/>
        <end position="123"/>
    </location>
</feature>
<dbReference type="EMBL" id="BJUN01000001">
    <property type="protein sequence ID" value="GEK57396.1"/>
    <property type="molecule type" value="Genomic_DNA"/>
</dbReference>
<protein>
    <recommendedName>
        <fullName evidence="5">Magnesium transporter MgtE intracellular domain-containing protein</fullName>
    </recommendedName>
</protein>
<keyword evidence="4" id="KW-1185">Reference proteome</keyword>
<keyword evidence="2" id="KW-0472">Membrane</keyword>
<feature type="transmembrane region" description="Helical" evidence="2">
    <location>
        <begin position="12"/>
        <end position="37"/>
    </location>
</feature>
<evidence type="ECO:0000313" key="4">
    <source>
        <dbReference type="Proteomes" id="UP000321051"/>
    </source>
</evidence>
<comment type="caution">
    <text evidence="3">The sequence shown here is derived from an EMBL/GenBank/DDBJ whole genome shotgun (WGS) entry which is preliminary data.</text>
</comment>
<gene>
    <name evidence="3" type="ORF">MHA01_03010</name>
</gene>
<dbReference type="SUPFAM" id="SSF158791">
    <property type="entry name" value="MgtE N-terminal domain-like"/>
    <property type="match status" value="1"/>
</dbReference>
<dbReference type="Proteomes" id="UP000321051">
    <property type="component" value="Unassembled WGS sequence"/>
</dbReference>
<dbReference type="STRING" id="1371.GCA_900166605_02442"/>
<keyword evidence="2" id="KW-1133">Transmembrane helix</keyword>
<proteinExistence type="predicted"/>